<proteinExistence type="predicted"/>
<reference evidence="2 3" key="1">
    <citation type="submission" date="2018-08" db="EMBL/GenBank/DDBJ databases">
        <title>Genomic Encyclopedia of Type Strains, Phase IV (KMG-IV): sequencing the most valuable type-strain genomes for metagenomic binning, comparative biology and taxonomic classification.</title>
        <authorList>
            <person name="Goeker M."/>
        </authorList>
    </citation>
    <scope>NUCLEOTIDE SEQUENCE [LARGE SCALE GENOMIC DNA]</scope>
    <source>
        <strain evidence="2 3">BW863</strain>
    </source>
</reference>
<dbReference type="GO" id="GO:0016757">
    <property type="term" value="F:glycosyltransferase activity"/>
    <property type="evidence" value="ECO:0007669"/>
    <property type="project" value="UniProtKB-ARBA"/>
</dbReference>
<dbReference type="Gene3D" id="1.25.40.10">
    <property type="entry name" value="Tetratricopeptide repeat domain"/>
    <property type="match status" value="1"/>
</dbReference>
<accession>A0A3D9Z1P3</accession>
<dbReference type="Gene3D" id="3.40.50.2000">
    <property type="entry name" value="Glycogen Phosphorylase B"/>
    <property type="match status" value="2"/>
</dbReference>
<organism evidence="2 3">
    <name type="scientific">Methylovirgula ligni</name>
    <dbReference type="NCBI Taxonomy" id="569860"/>
    <lineage>
        <taxon>Bacteria</taxon>
        <taxon>Pseudomonadati</taxon>
        <taxon>Pseudomonadota</taxon>
        <taxon>Alphaproteobacteria</taxon>
        <taxon>Hyphomicrobiales</taxon>
        <taxon>Beijerinckiaceae</taxon>
        <taxon>Methylovirgula</taxon>
    </lineage>
</organism>
<dbReference type="Pfam" id="PF13579">
    <property type="entry name" value="Glyco_trans_4_4"/>
    <property type="match status" value="1"/>
</dbReference>
<feature type="domain" description="Glycosyltransferase subfamily 4-like N-terminal" evidence="1">
    <location>
        <begin position="354"/>
        <end position="462"/>
    </location>
</feature>
<sequence>MESDDIVTRTINGVGTIISISRKSHAQEIGEARAIANAVQGTKDVAGALEKLLPMVAANPEDEPFQHYVARVFDRVQNPDAYVIWKGIAARFPQSEIAFVRVLRWKIRLEGLEAGREFFELKFPYPPPQPSALLHFGRCLLELKDHDGAENAFRMVAEHPNATEEVLVELGRLYISKAQLSRAAVVLQSARDRFGMSRKIGSLLDRIDESQSAARLLSGDTAVVVLSRAELIELAFASAAVMRAPDLRDGNRTLGGIVLVNGSLGAGGSERQLVYTAIGLHEAASLGVMFGGRKIVGPVSVICRSISSRAGADFFLRDLIGSGVAVDEYFKFDESHGLANSHVRELLPLLTHLPSRMQEGVVRLTDVLARTKPDVVHIWQDGSALATSLAAVAAGVPRIVVSVRSVPPCDRPHRAKPEYAEVYRALLQQPNTSLLSNSHVVASRYEEWLGLERGSVHIVKNGVRDLSVAATEPTTSALSRSLGGDGERASLIGSVFRFDENKRPLLWLDVAREIAARNDAVRFVLVGDGPLLDAAVRHARALGLADRVIFTGSSGDVGFWLSHMDVFLLLSRHEGLPNALIEAQLAGVPVVATPAGGVAEAIDEGVTGTLLGSSDPVDVKAAADAVLAWLGEGVARQERSRKCAAWARQKFSYDEMIRLTLAAYLGLTEEASAA</sequence>
<evidence type="ECO:0000313" key="3">
    <source>
        <dbReference type="Proteomes" id="UP000256900"/>
    </source>
</evidence>
<protein>
    <submittedName>
        <fullName evidence="2">Glycosyltransferase involved in cell wall biosynthesis</fullName>
    </submittedName>
</protein>
<keyword evidence="2" id="KW-0808">Transferase</keyword>
<name>A0A3D9Z1P3_9HYPH</name>
<evidence type="ECO:0000259" key="1">
    <source>
        <dbReference type="Pfam" id="PF13579"/>
    </source>
</evidence>
<dbReference type="OrthoDB" id="9790710at2"/>
<dbReference type="RefSeq" id="WP_115834907.1">
    <property type="nucleotide sequence ID" value="NZ_CP025086.1"/>
</dbReference>
<dbReference type="CDD" id="cd03811">
    <property type="entry name" value="GT4_GT28_WabH-like"/>
    <property type="match status" value="1"/>
</dbReference>
<keyword evidence="3" id="KW-1185">Reference proteome</keyword>
<gene>
    <name evidence="2" type="ORF">DES32_0308</name>
</gene>
<dbReference type="PANTHER" id="PTHR12526:SF637">
    <property type="entry name" value="GLYCOSYLTRANSFERASE EPSF-RELATED"/>
    <property type="match status" value="1"/>
</dbReference>
<dbReference type="InterPro" id="IPR011990">
    <property type="entry name" value="TPR-like_helical_dom_sf"/>
</dbReference>
<dbReference type="EMBL" id="QUMO01000001">
    <property type="protein sequence ID" value="REF89094.1"/>
    <property type="molecule type" value="Genomic_DNA"/>
</dbReference>
<evidence type="ECO:0000313" key="2">
    <source>
        <dbReference type="EMBL" id="REF89094.1"/>
    </source>
</evidence>
<dbReference type="SUPFAM" id="SSF48452">
    <property type="entry name" value="TPR-like"/>
    <property type="match status" value="1"/>
</dbReference>
<dbReference type="AlphaFoldDB" id="A0A3D9Z1P3"/>
<dbReference type="Proteomes" id="UP000256900">
    <property type="component" value="Unassembled WGS sequence"/>
</dbReference>
<dbReference type="SUPFAM" id="SSF53756">
    <property type="entry name" value="UDP-Glycosyltransferase/glycogen phosphorylase"/>
    <property type="match status" value="1"/>
</dbReference>
<dbReference type="Pfam" id="PF13692">
    <property type="entry name" value="Glyco_trans_1_4"/>
    <property type="match status" value="1"/>
</dbReference>
<dbReference type="InterPro" id="IPR028098">
    <property type="entry name" value="Glyco_trans_4-like_N"/>
</dbReference>
<comment type="caution">
    <text evidence="2">The sequence shown here is derived from an EMBL/GenBank/DDBJ whole genome shotgun (WGS) entry which is preliminary data.</text>
</comment>
<dbReference type="PANTHER" id="PTHR12526">
    <property type="entry name" value="GLYCOSYLTRANSFERASE"/>
    <property type="match status" value="1"/>
</dbReference>